<evidence type="ECO:0000256" key="3">
    <source>
        <dbReference type="ARBA" id="ARBA00022729"/>
    </source>
</evidence>
<dbReference type="OrthoDB" id="5694214at2"/>
<organism evidence="8 9">
    <name type="scientific">Pseudobacter ginsenosidimutans</name>
    <dbReference type="NCBI Taxonomy" id="661488"/>
    <lineage>
        <taxon>Bacteria</taxon>
        <taxon>Pseudomonadati</taxon>
        <taxon>Bacteroidota</taxon>
        <taxon>Chitinophagia</taxon>
        <taxon>Chitinophagales</taxon>
        <taxon>Chitinophagaceae</taxon>
        <taxon>Pseudobacter</taxon>
    </lineage>
</organism>
<keyword evidence="3" id="KW-0732">Signal</keyword>
<feature type="domain" description="SusD-like N-terminal" evidence="7">
    <location>
        <begin position="59"/>
        <end position="208"/>
    </location>
</feature>
<dbReference type="RefSeq" id="WP_130544179.1">
    <property type="nucleotide sequence ID" value="NZ_CP042431.1"/>
</dbReference>
<feature type="domain" description="RagB/SusD" evidence="6">
    <location>
        <begin position="330"/>
        <end position="476"/>
    </location>
</feature>
<reference evidence="8 9" key="1">
    <citation type="submission" date="2019-02" db="EMBL/GenBank/DDBJ databases">
        <title>Genomic Encyclopedia of Type Strains, Phase IV (KMG-IV): sequencing the most valuable type-strain genomes for metagenomic binning, comparative biology and taxonomic classification.</title>
        <authorList>
            <person name="Goeker M."/>
        </authorList>
    </citation>
    <scope>NUCLEOTIDE SEQUENCE [LARGE SCALE GENOMIC DNA]</scope>
    <source>
        <strain evidence="8 9">DSM 18116</strain>
    </source>
</reference>
<evidence type="ECO:0000256" key="5">
    <source>
        <dbReference type="ARBA" id="ARBA00023237"/>
    </source>
</evidence>
<accession>A0A4Q7MGH7</accession>
<dbReference type="Proteomes" id="UP000293874">
    <property type="component" value="Unassembled WGS sequence"/>
</dbReference>
<dbReference type="GO" id="GO:0009279">
    <property type="term" value="C:cell outer membrane"/>
    <property type="evidence" value="ECO:0007669"/>
    <property type="project" value="UniProtKB-SubCell"/>
</dbReference>
<gene>
    <name evidence="8" type="ORF">EV199_5693</name>
</gene>
<dbReference type="InterPro" id="IPR011990">
    <property type="entry name" value="TPR-like_helical_dom_sf"/>
</dbReference>
<proteinExistence type="inferred from homology"/>
<keyword evidence="5" id="KW-0998">Cell outer membrane</keyword>
<dbReference type="SUPFAM" id="SSF48452">
    <property type="entry name" value="TPR-like"/>
    <property type="match status" value="1"/>
</dbReference>
<protein>
    <submittedName>
        <fullName evidence="8">Putative outer membrane starch-binding protein</fullName>
    </submittedName>
</protein>
<evidence type="ECO:0000313" key="8">
    <source>
        <dbReference type="EMBL" id="RZS65519.1"/>
    </source>
</evidence>
<dbReference type="InterPro" id="IPR033985">
    <property type="entry name" value="SusD-like_N"/>
</dbReference>
<comment type="caution">
    <text evidence="8">The sequence shown here is derived from an EMBL/GenBank/DDBJ whole genome shotgun (WGS) entry which is preliminary data.</text>
</comment>
<evidence type="ECO:0000259" key="7">
    <source>
        <dbReference type="Pfam" id="PF14322"/>
    </source>
</evidence>
<dbReference type="AlphaFoldDB" id="A0A4Q7MGH7"/>
<name>A0A4Q7MGH7_9BACT</name>
<dbReference type="PROSITE" id="PS51257">
    <property type="entry name" value="PROKAR_LIPOPROTEIN"/>
    <property type="match status" value="1"/>
</dbReference>
<evidence type="ECO:0000256" key="1">
    <source>
        <dbReference type="ARBA" id="ARBA00004442"/>
    </source>
</evidence>
<sequence length="478" mass="53460">MKIKLLIAAIITSSLITGCTKQLEVTPVSEITNAIYWKAEGDVTGYLTGIYSDFRGLMNSTYFFEDRGDAFIPGLEGSATEAYEQNLTNLNAPLWTNHYNLVHHTNLVLKYGPGIPFGDQAKKDRTIAEAYTLRAYIYFLLTKNWGKVPIVLLPTESDNVPFPARDAEAAVLSQILDDLEKAIALFPDASFPNKNRISKNVAQAIKADVLLWKAKVHNGGEADLNAALGAVDAAMAGLSLQTNFQDIFATDKKKNSEISWALHFQRDERSDQYGSRLKPRDIFVSSAANKDLLAFAKNGARSVYSPSPKIEAAYAANDKRKAWSVIRAVDNGGATIGVFDNKFRGTLHTDDRYYDNDIIMYRLGDLLLTKAEILAALNRPEEAITELEKIRNRAGTGVYPGGRGKDAVEKEIFNERFRELFFELKRWHDIVRFHYAGTIDAYTEVPKLVGKTIPLFFPIRKTQIDLNPLLEQTEGYNN</sequence>
<evidence type="ECO:0000259" key="6">
    <source>
        <dbReference type="Pfam" id="PF07980"/>
    </source>
</evidence>
<keyword evidence="4" id="KW-0472">Membrane</keyword>
<comment type="subcellular location">
    <subcellularLocation>
        <location evidence="1">Cell outer membrane</location>
    </subcellularLocation>
</comment>
<dbReference type="Gene3D" id="1.25.40.390">
    <property type="match status" value="1"/>
</dbReference>
<dbReference type="InterPro" id="IPR012944">
    <property type="entry name" value="SusD_RagB_dom"/>
</dbReference>
<dbReference type="EMBL" id="SGXA01000005">
    <property type="protein sequence ID" value="RZS65519.1"/>
    <property type="molecule type" value="Genomic_DNA"/>
</dbReference>
<dbReference type="Pfam" id="PF14322">
    <property type="entry name" value="SusD-like_3"/>
    <property type="match status" value="1"/>
</dbReference>
<evidence type="ECO:0000256" key="2">
    <source>
        <dbReference type="ARBA" id="ARBA00006275"/>
    </source>
</evidence>
<comment type="similarity">
    <text evidence="2">Belongs to the SusD family.</text>
</comment>
<keyword evidence="9" id="KW-1185">Reference proteome</keyword>
<dbReference type="CDD" id="cd08977">
    <property type="entry name" value="SusD"/>
    <property type="match status" value="1"/>
</dbReference>
<evidence type="ECO:0000313" key="9">
    <source>
        <dbReference type="Proteomes" id="UP000293874"/>
    </source>
</evidence>
<dbReference type="Pfam" id="PF07980">
    <property type="entry name" value="SusD_RagB"/>
    <property type="match status" value="1"/>
</dbReference>
<evidence type="ECO:0000256" key="4">
    <source>
        <dbReference type="ARBA" id="ARBA00023136"/>
    </source>
</evidence>